<proteinExistence type="predicted"/>
<reference evidence="1" key="1">
    <citation type="submission" date="2021-05" db="EMBL/GenBank/DDBJ databases">
        <authorList>
            <person name="Scholz U."/>
            <person name="Mascher M."/>
            <person name="Fiebig A."/>
        </authorList>
    </citation>
    <scope>NUCLEOTIDE SEQUENCE [LARGE SCALE GENOMIC DNA]</scope>
</reference>
<name>A0ACD5WFL3_AVESA</name>
<dbReference type="Proteomes" id="UP001732700">
    <property type="component" value="Chromosome 4A"/>
</dbReference>
<evidence type="ECO:0000313" key="1">
    <source>
        <dbReference type="EnsemblPlants" id="AVESA.00010b.r2.4AG0631660.2.CDS"/>
    </source>
</evidence>
<organism evidence="1 2">
    <name type="scientific">Avena sativa</name>
    <name type="common">Oat</name>
    <dbReference type="NCBI Taxonomy" id="4498"/>
    <lineage>
        <taxon>Eukaryota</taxon>
        <taxon>Viridiplantae</taxon>
        <taxon>Streptophyta</taxon>
        <taxon>Embryophyta</taxon>
        <taxon>Tracheophyta</taxon>
        <taxon>Spermatophyta</taxon>
        <taxon>Magnoliopsida</taxon>
        <taxon>Liliopsida</taxon>
        <taxon>Poales</taxon>
        <taxon>Poaceae</taxon>
        <taxon>BOP clade</taxon>
        <taxon>Pooideae</taxon>
        <taxon>Poodae</taxon>
        <taxon>Poeae</taxon>
        <taxon>Poeae Chloroplast Group 1 (Aveneae type)</taxon>
        <taxon>Aveninae</taxon>
        <taxon>Avena</taxon>
    </lineage>
</organism>
<sequence>MAVKVCVVTMVLLFCCCTGIGAGGDQAADDVLCLGSPDYGEALAKAILFFEGQRSGQLPANQRAKWRGNSALTDGRQENVNLTGGYYDAGDNVKFGFPMAFTVTLLSWSAIEYRGDVAAAGQLGNLRTAIRWGADFLLRAHTSPTTLYTQVGDGNADHQCWERPEDMDTPRTLYKITADSPGSEAAGEAAAALAAAYLVFKDDSDKTFASLLLTASRSLFEFGNSYRGSFQSSCPFYCSYSGFMDELLWSSAWLYRATKDAKYLDFLSDNQVSSNPVNEFSWDNKLAGAQMLATQEYLGGKTELARYKANLDSFVCALLPNSGNVQIHTTPGTTYLSSSYLFHLNSVQDMFSPVVSFLAGRRASLHEGFSQYAVHHHGRSRPLHLLQDPQGIGRLRPLQRRKLLFGSDRFIRRVTGGLHPGEEPHGHVLHGGVRRHVPEAHPPPRLLHPFHQGPRQDGTLQRRLLFVAADERPQPERPCRRHRRRTRWE</sequence>
<protein>
    <submittedName>
        <fullName evidence="1">Uncharacterized protein</fullName>
    </submittedName>
</protein>
<evidence type="ECO:0000313" key="2">
    <source>
        <dbReference type="Proteomes" id="UP001732700"/>
    </source>
</evidence>
<reference evidence="1" key="2">
    <citation type="submission" date="2025-09" db="UniProtKB">
        <authorList>
            <consortium name="EnsemblPlants"/>
        </authorList>
    </citation>
    <scope>IDENTIFICATION</scope>
</reference>
<accession>A0ACD5WFL3</accession>
<dbReference type="EnsemblPlants" id="AVESA.00010b.r2.4AG0631660.2">
    <property type="protein sequence ID" value="AVESA.00010b.r2.4AG0631660.2.CDS"/>
    <property type="gene ID" value="AVESA.00010b.r2.4AG0631660"/>
</dbReference>
<keyword evidence="2" id="KW-1185">Reference proteome</keyword>